<organism evidence="5 6">
    <name type="scientific">Fulvimarina manganoxydans</name>
    <dbReference type="NCBI Taxonomy" id="937218"/>
    <lineage>
        <taxon>Bacteria</taxon>
        <taxon>Pseudomonadati</taxon>
        <taxon>Pseudomonadota</taxon>
        <taxon>Alphaproteobacteria</taxon>
        <taxon>Hyphomicrobiales</taxon>
        <taxon>Aurantimonadaceae</taxon>
        <taxon>Fulvimarina</taxon>
    </lineage>
</organism>
<evidence type="ECO:0000256" key="2">
    <source>
        <dbReference type="ARBA" id="ARBA00023125"/>
    </source>
</evidence>
<dbReference type="InterPro" id="IPR019887">
    <property type="entry name" value="Tscrpt_reg_AsnC/Lrp_C"/>
</dbReference>
<evidence type="ECO:0000259" key="4">
    <source>
        <dbReference type="PROSITE" id="PS50956"/>
    </source>
</evidence>
<protein>
    <submittedName>
        <fullName evidence="5">Transcriptional regulator, AsnC family</fullName>
    </submittedName>
</protein>
<dbReference type="GO" id="GO:0006355">
    <property type="term" value="P:regulation of DNA-templated transcription"/>
    <property type="evidence" value="ECO:0007669"/>
    <property type="project" value="UniProtKB-ARBA"/>
</dbReference>
<dbReference type="PANTHER" id="PTHR30154:SF17">
    <property type="entry name" value="DNA-BINDING TRANSCRIPTIONAL ACTIVATOR DECR"/>
    <property type="match status" value="1"/>
</dbReference>
<evidence type="ECO:0000256" key="1">
    <source>
        <dbReference type="ARBA" id="ARBA00023015"/>
    </source>
</evidence>
<dbReference type="GO" id="GO:0043565">
    <property type="term" value="F:sequence-specific DNA binding"/>
    <property type="evidence" value="ECO:0007669"/>
    <property type="project" value="InterPro"/>
</dbReference>
<dbReference type="GO" id="GO:0005829">
    <property type="term" value="C:cytosol"/>
    <property type="evidence" value="ECO:0007669"/>
    <property type="project" value="TreeGrafter"/>
</dbReference>
<dbReference type="PANTHER" id="PTHR30154">
    <property type="entry name" value="LEUCINE-RESPONSIVE REGULATORY PROTEIN"/>
    <property type="match status" value="1"/>
</dbReference>
<dbReference type="PRINTS" id="PR00033">
    <property type="entry name" value="HTHASNC"/>
</dbReference>
<accession>A0A1W2BGB5</accession>
<dbReference type="Gene3D" id="1.10.10.10">
    <property type="entry name" value="Winged helix-like DNA-binding domain superfamily/Winged helix DNA-binding domain"/>
    <property type="match status" value="1"/>
</dbReference>
<dbReference type="Pfam" id="PF01037">
    <property type="entry name" value="AsnC_trans_reg"/>
    <property type="match status" value="1"/>
</dbReference>
<dbReference type="Proteomes" id="UP000192656">
    <property type="component" value="Unassembled WGS sequence"/>
</dbReference>
<dbReference type="SUPFAM" id="SSF46785">
    <property type="entry name" value="Winged helix' DNA-binding domain"/>
    <property type="match status" value="1"/>
</dbReference>
<dbReference type="GO" id="GO:0043200">
    <property type="term" value="P:response to amino acid"/>
    <property type="evidence" value="ECO:0007669"/>
    <property type="project" value="TreeGrafter"/>
</dbReference>
<evidence type="ECO:0000313" key="6">
    <source>
        <dbReference type="Proteomes" id="UP000192656"/>
    </source>
</evidence>
<dbReference type="Gene3D" id="3.30.70.920">
    <property type="match status" value="1"/>
</dbReference>
<keyword evidence="6" id="KW-1185">Reference proteome</keyword>
<dbReference type="Pfam" id="PF13412">
    <property type="entry name" value="HTH_24"/>
    <property type="match status" value="1"/>
</dbReference>
<sequence>MIDDRDRRLLALLQKDAETPLNVLAEKLALSPSACSRRLARLKADGYVTRTMAVLSREKINLPTTVYLLVKTSRHSEDWLQRFHAAVSSIPEILEVHRLTGNYDYILKLALPNVEYYDTIYKAIIRQVELSDMSAHISMETVKLSTALPVGHI</sequence>
<evidence type="ECO:0000313" key="5">
    <source>
        <dbReference type="EMBL" id="SMC71782.1"/>
    </source>
</evidence>
<dbReference type="InterPro" id="IPR036390">
    <property type="entry name" value="WH_DNA-bd_sf"/>
</dbReference>
<dbReference type="RefSeq" id="WP_084409779.1">
    <property type="nucleotide sequence ID" value="NZ_FWXR01000006.1"/>
</dbReference>
<dbReference type="InterPro" id="IPR019888">
    <property type="entry name" value="Tscrpt_reg_AsnC-like"/>
</dbReference>
<dbReference type="InterPro" id="IPR000485">
    <property type="entry name" value="AsnC-type_HTH_dom"/>
</dbReference>
<dbReference type="InterPro" id="IPR036388">
    <property type="entry name" value="WH-like_DNA-bd_sf"/>
</dbReference>
<proteinExistence type="predicted"/>
<dbReference type="CDD" id="cd00090">
    <property type="entry name" value="HTH_ARSR"/>
    <property type="match status" value="1"/>
</dbReference>
<name>A0A1W2BGB5_9HYPH</name>
<dbReference type="OrthoDB" id="7847328at2"/>
<dbReference type="AlphaFoldDB" id="A0A1W2BGB5"/>
<dbReference type="InterPro" id="IPR011008">
    <property type="entry name" value="Dimeric_a/b-barrel"/>
</dbReference>
<dbReference type="SMART" id="SM00344">
    <property type="entry name" value="HTH_ASNC"/>
    <property type="match status" value="1"/>
</dbReference>
<evidence type="ECO:0000256" key="3">
    <source>
        <dbReference type="ARBA" id="ARBA00023163"/>
    </source>
</evidence>
<keyword evidence="3" id="KW-0804">Transcription</keyword>
<dbReference type="EMBL" id="FWXR01000006">
    <property type="protein sequence ID" value="SMC71782.1"/>
    <property type="molecule type" value="Genomic_DNA"/>
</dbReference>
<dbReference type="SUPFAM" id="SSF54909">
    <property type="entry name" value="Dimeric alpha+beta barrel"/>
    <property type="match status" value="1"/>
</dbReference>
<keyword evidence="2" id="KW-0238">DNA-binding</keyword>
<keyword evidence="1" id="KW-0805">Transcription regulation</keyword>
<gene>
    <name evidence="5" type="ORF">SAMN06297251_106132</name>
</gene>
<dbReference type="STRING" id="937218.SAMN06297251_106132"/>
<dbReference type="InterPro" id="IPR011991">
    <property type="entry name" value="ArsR-like_HTH"/>
</dbReference>
<feature type="domain" description="HTH asnC-type" evidence="4">
    <location>
        <begin position="2"/>
        <end position="63"/>
    </location>
</feature>
<reference evidence="5 6" key="1">
    <citation type="submission" date="2017-04" db="EMBL/GenBank/DDBJ databases">
        <authorList>
            <person name="Afonso C.L."/>
            <person name="Miller P.J."/>
            <person name="Scott M.A."/>
            <person name="Spackman E."/>
            <person name="Goraichik I."/>
            <person name="Dimitrov K.M."/>
            <person name="Suarez D.L."/>
            <person name="Swayne D.E."/>
        </authorList>
    </citation>
    <scope>NUCLEOTIDE SEQUENCE [LARGE SCALE GENOMIC DNA]</scope>
    <source>
        <strain evidence="5 6">CGMCC 1.10972</strain>
    </source>
</reference>
<dbReference type="PROSITE" id="PS50956">
    <property type="entry name" value="HTH_ASNC_2"/>
    <property type="match status" value="1"/>
</dbReference>